<dbReference type="Gene3D" id="3.40.50.1820">
    <property type="entry name" value="alpha/beta hydrolase"/>
    <property type="match status" value="1"/>
</dbReference>
<name>A0A1X0D4N8_9MYCO</name>
<comment type="caution">
    <text evidence="2">The sequence shown here is derived from an EMBL/GenBank/DDBJ whole genome shotgun (WGS) entry which is preliminary data.</text>
</comment>
<feature type="domain" description="Serine aminopeptidase S33" evidence="1">
    <location>
        <begin position="32"/>
        <end position="162"/>
    </location>
</feature>
<keyword evidence="3" id="KW-1185">Reference proteome</keyword>
<dbReference type="SUPFAM" id="SSF53474">
    <property type="entry name" value="alpha/beta-Hydrolases"/>
    <property type="match status" value="1"/>
</dbReference>
<dbReference type="OrthoDB" id="4276066at2"/>
<gene>
    <name evidence="2" type="ORF">BST26_16010</name>
</gene>
<dbReference type="EMBL" id="MVHS01000044">
    <property type="protein sequence ID" value="ORA67343.1"/>
    <property type="molecule type" value="Genomic_DNA"/>
</dbReference>
<evidence type="ECO:0000259" key="1">
    <source>
        <dbReference type="Pfam" id="PF12146"/>
    </source>
</evidence>
<dbReference type="InterPro" id="IPR029058">
    <property type="entry name" value="AB_hydrolase_fold"/>
</dbReference>
<dbReference type="RefSeq" id="WP_083032312.1">
    <property type="nucleotide sequence ID" value="NZ_AP022618.1"/>
</dbReference>
<reference evidence="2 3" key="1">
    <citation type="submission" date="2016-12" db="EMBL/GenBank/DDBJ databases">
        <title>The new phylogeny of genus Mycobacterium.</title>
        <authorList>
            <person name="Tortoli E."/>
            <person name="Trovato A."/>
            <person name="Cirillo D.M."/>
        </authorList>
    </citation>
    <scope>NUCLEOTIDE SEQUENCE [LARGE SCALE GENOMIC DNA]</scope>
    <source>
        <strain evidence="2 3">DSM 45130</strain>
    </source>
</reference>
<organism evidence="2 3">
    <name type="scientific">Mycolicibacterium insubricum</name>
    <dbReference type="NCBI Taxonomy" id="444597"/>
    <lineage>
        <taxon>Bacteria</taxon>
        <taxon>Bacillati</taxon>
        <taxon>Actinomycetota</taxon>
        <taxon>Actinomycetes</taxon>
        <taxon>Mycobacteriales</taxon>
        <taxon>Mycobacteriaceae</taxon>
        <taxon>Mycolicibacterium</taxon>
    </lineage>
</organism>
<dbReference type="Proteomes" id="UP000192801">
    <property type="component" value="Unassembled WGS sequence"/>
</dbReference>
<proteinExistence type="predicted"/>
<accession>A0A1X0D4N8</accession>
<sequence>MTDRPAVAVEPAPRVTLVDGVPMSGVLAAVPAPRATIVALHGGATTAAYFHPPGHPELSLPRLGAAAGFTVLALDRPGFGASGAFASEFDDTTRRVDMVYRAIDTILGDRDRGAGLFLLAHSNGSELVLRMAGEHPQGDTLLGIEISGTGVEQQPNARAILAGATAERIPTGLRELLWEPAELYPDRVAGAVRITGGPISPGYEATLVSSWGETFPRLAGAVRVPVRYSLGEHERVWRNDDSAMAEVAALFGNAPRVTVARHRNAGHNLSLGHTAADYHQSVLSYIQECIQ</sequence>
<dbReference type="STRING" id="444597.BST26_16010"/>
<dbReference type="Pfam" id="PF12146">
    <property type="entry name" value="Hydrolase_4"/>
    <property type="match status" value="1"/>
</dbReference>
<evidence type="ECO:0000313" key="3">
    <source>
        <dbReference type="Proteomes" id="UP000192801"/>
    </source>
</evidence>
<protein>
    <submittedName>
        <fullName evidence="2">Alpha/beta hydrolase</fullName>
    </submittedName>
</protein>
<evidence type="ECO:0000313" key="2">
    <source>
        <dbReference type="EMBL" id="ORA67343.1"/>
    </source>
</evidence>
<keyword evidence="2" id="KW-0378">Hydrolase</keyword>
<dbReference type="AlphaFoldDB" id="A0A1X0D4N8"/>
<dbReference type="GO" id="GO:0016787">
    <property type="term" value="F:hydrolase activity"/>
    <property type="evidence" value="ECO:0007669"/>
    <property type="project" value="UniProtKB-KW"/>
</dbReference>
<dbReference type="InterPro" id="IPR022742">
    <property type="entry name" value="Hydrolase_4"/>
</dbReference>